<dbReference type="InterPro" id="IPR026022">
    <property type="entry name" value="PhoU_dom"/>
</dbReference>
<sequence length="317" mass="35440">MSLPKEWANEIDVGPGDTLRLYPHESQLVIEPSEVGDELKEASVEVEGYSDERIRRTILAFYTSGFSSITLAEPTGFDHSRRVVAETTRKLIGLEIIRSTETEITLKNLLNSTTVSVEQSTKQMQQVALSMHEDALGALLEQDADRAERVAERDDQVDRLYAMVLRQFQRALDNPVTTEELALERTALSDYQVTARQFERVGDHAVKIAELATQFEHPLPGDFADRIETAGRTARDIVDQAAATIIDNGETETAHTALDRRDELSADLKETERELHERDIEESHLIALTLDSLLRTAEYGGNIAETSLNTAARAEHL</sequence>
<keyword evidence="1" id="KW-0175">Coiled coil</keyword>
<dbReference type="OrthoDB" id="40991at2157"/>
<evidence type="ECO:0000259" key="2">
    <source>
        <dbReference type="Pfam" id="PF01895"/>
    </source>
</evidence>
<proteinExistence type="predicted"/>
<name>A0A6B0TAP2_9EURY</name>
<reference evidence="3 4" key="1">
    <citation type="submission" date="2019-12" db="EMBL/GenBank/DDBJ databases">
        <title>Isolation and characterization of three novel carbon monoxide-oxidizing members of Halobacteria from salione crusts and soils.</title>
        <authorList>
            <person name="Myers M.R."/>
            <person name="King G.M."/>
        </authorList>
    </citation>
    <scope>NUCLEOTIDE SEQUENCE [LARGE SCALE GENOMIC DNA]</scope>
    <source>
        <strain evidence="3 4">WSH3</strain>
    </source>
</reference>
<keyword evidence="4" id="KW-1185">Reference proteome</keyword>
<dbReference type="GO" id="GO:0045936">
    <property type="term" value="P:negative regulation of phosphate metabolic process"/>
    <property type="evidence" value="ECO:0007669"/>
    <property type="project" value="InterPro"/>
</dbReference>
<dbReference type="SUPFAM" id="SSF109755">
    <property type="entry name" value="PhoU-like"/>
    <property type="match status" value="1"/>
</dbReference>
<dbReference type="EMBL" id="WUUT01000005">
    <property type="protein sequence ID" value="MXR52472.1"/>
    <property type="molecule type" value="Genomic_DNA"/>
</dbReference>
<comment type="caution">
    <text evidence="3">The sequence shown here is derived from an EMBL/GenBank/DDBJ whole genome shotgun (WGS) entry which is preliminary data.</text>
</comment>
<dbReference type="InterPro" id="IPR028366">
    <property type="entry name" value="PhoU"/>
</dbReference>
<evidence type="ECO:0000256" key="1">
    <source>
        <dbReference type="SAM" id="Coils"/>
    </source>
</evidence>
<dbReference type="AlphaFoldDB" id="A0A6B0TAP2"/>
<accession>A0A6B0TAP2</accession>
<dbReference type="GO" id="GO:0030643">
    <property type="term" value="P:intracellular phosphate ion homeostasis"/>
    <property type="evidence" value="ECO:0007669"/>
    <property type="project" value="InterPro"/>
</dbReference>
<evidence type="ECO:0000313" key="3">
    <source>
        <dbReference type="EMBL" id="MXR52472.1"/>
    </source>
</evidence>
<dbReference type="PANTHER" id="PTHR42930:SF6">
    <property type="entry name" value="PHOSPHATE REGULATORY PROTEIN-LIKE PROTEIN"/>
    <property type="match status" value="1"/>
</dbReference>
<dbReference type="PANTHER" id="PTHR42930">
    <property type="entry name" value="PHOSPHATE-SPECIFIC TRANSPORT SYSTEM ACCESSORY PROTEIN PHOU"/>
    <property type="match status" value="1"/>
</dbReference>
<dbReference type="InterPro" id="IPR038078">
    <property type="entry name" value="PhoU-like_sf"/>
</dbReference>
<dbReference type="Pfam" id="PF01895">
    <property type="entry name" value="PhoU"/>
    <property type="match status" value="1"/>
</dbReference>
<dbReference type="Proteomes" id="UP000466535">
    <property type="component" value="Unassembled WGS sequence"/>
</dbReference>
<protein>
    <submittedName>
        <fullName evidence="3">Phosphate uptake regulator PhoU</fullName>
    </submittedName>
</protein>
<evidence type="ECO:0000313" key="4">
    <source>
        <dbReference type="Proteomes" id="UP000466535"/>
    </source>
</evidence>
<feature type="coiled-coil region" evidence="1">
    <location>
        <begin position="254"/>
        <end position="281"/>
    </location>
</feature>
<dbReference type="Gene3D" id="1.20.58.220">
    <property type="entry name" value="Phosphate transport system protein phou homolog 2, domain 2"/>
    <property type="match status" value="1"/>
</dbReference>
<organism evidence="3 4">
    <name type="scientific">Halovenus carboxidivorans</name>
    <dbReference type="NCBI Taxonomy" id="2692199"/>
    <lineage>
        <taxon>Archaea</taxon>
        <taxon>Methanobacteriati</taxon>
        <taxon>Methanobacteriota</taxon>
        <taxon>Stenosarchaea group</taxon>
        <taxon>Halobacteria</taxon>
        <taxon>Halobacteriales</taxon>
        <taxon>Haloarculaceae</taxon>
        <taxon>Halovenus</taxon>
    </lineage>
</organism>
<gene>
    <name evidence="3" type="ORF">GRX03_12755</name>
</gene>
<feature type="domain" description="PhoU" evidence="2">
    <location>
        <begin position="122"/>
        <end position="211"/>
    </location>
</feature>